<dbReference type="InterPro" id="IPR000182">
    <property type="entry name" value="GNAT_dom"/>
</dbReference>
<sequence length="220" mass="24439">MVATVRCISNPTDKEIDTCTDVIYEAFGGRFSFLSELGNDKALLKPYIRARLMAGFIGGEVHVLELPDVGIVGAATWFGPGQGFLLTTEQRAAGWDDIMSKVGEPCRQWWDYGLRLLSESQEKYYGAGVHLDSYHLQMLGIHSQYQKKGYGTALLDFGELRAAADSRSVVLETTGNSAVPFYKALGYTVFGPDEIEMLDSQETVPGYWFQKKFVKDGVDH</sequence>
<dbReference type="CDD" id="cd04301">
    <property type="entry name" value="NAT_SF"/>
    <property type="match status" value="1"/>
</dbReference>
<name>A0A067SLZ7_GALM3</name>
<dbReference type="SUPFAM" id="SSF55729">
    <property type="entry name" value="Acyl-CoA N-acyltransferases (Nat)"/>
    <property type="match status" value="1"/>
</dbReference>
<dbReference type="PANTHER" id="PTHR42791:SF16">
    <property type="entry name" value="N-ACETYLTRANSFERASE DOMAIN-CONTAINING PROTEIN"/>
    <property type="match status" value="1"/>
</dbReference>
<dbReference type="Proteomes" id="UP000027222">
    <property type="component" value="Unassembled WGS sequence"/>
</dbReference>
<dbReference type="HOGENOM" id="CLU_086106_0_0_1"/>
<feature type="domain" description="N-acetyltransferase" evidence="1">
    <location>
        <begin position="82"/>
        <end position="214"/>
    </location>
</feature>
<evidence type="ECO:0000259" key="1">
    <source>
        <dbReference type="PROSITE" id="PS51186"/>
    </source>
</evidence>
<dbReference type="AlphaFoldDB" id="A0A067SLZ7"/>
<dbReference type="InterPro" id="IPR052523">
    <property type="entry name" value="Trichothecene_AcTrans"/>
</dbReference>
<dbReference type="GO" id="GO:0016747">
    <property type="term" value="F:acyltransferase activity, transferring groups other than amino-acyl groups"/>
    <property type="evidence" value="ECO:0007669"/>
    <property type="project" value="InterPro"/>
</dbReference>
<keyword evidence="3" id="KW-1185">Reference proteome</keyword>
<organism evidence="2 3">
    <name type="scientific">Galerina marginata (strain CBS 339.88)</name>
    <dbReference type="NCBI Taxonomy" id="685588"/>
    <lineage>
        <taxon>Eukaryota</taxon>
        <taxon>Fungi</taxon>
        <taxon>Dikarya</taxon>
        <taxon>Basidiomycota</taxon>
        <taxon>Agaricomycotina</taxon>
        <taxon>Agaricomycetes</taxon>
        <taxon>Agaricomycetidae</taxon>
        <taxon>Agaricales</taxon>
        <taxon>Agaricineae</taxon>
        <taxon>Strophariaceae</taxon>
        <taxon>Galerina</taxon>
    </lineage>
</organism>
<dbReference type="Gene3D" id="3.40.630.30">
    <property type="match status" value="1"/>
</dbReference>
<dbReference type="EMBL" id="KL142406">
    <property type="protein sequence ID" value="KDR68744.1"/>
    <property type="molecule type" value="Genomic_DNA"/>
</dbReference>
<gene>
    <name evidence="2" type="ORF">GALMADRAFT_1027200</name>
</gene>
<dbReference type="Pfam" id="PF13673">
    <property type="entry name" value="Acetyltransf_10"/>
    <property type="match status" value="1"/>
</dbReference>
<dbReference type="PANTHER" id="PTHR42791">
    <property type="entry name" value="GNAT FAMILY ACETYLTRANSFERASE"/>
    <property type="match status" value="1"/>
</dbReference>
<proteinExistence type="predicted"/>
<evidence type="ECO:0000313" key="3">
    <source>
        <dbReference type="Proteomes" id="UP000027222"/>
    </source>
</evidence>
<dbReference type="STRING" id="685588.A0A067SLZ7"/>
<reference evidence="3" key="1">
    <citation type="journal article" date="2014" name="Proc. Natl. Acad. Sci. U.S.A.">
        <title>Extensive sampling of basidiomycete genomes demonstrates inadequacy of the white-rot/brown-rot paradigm for wood decay fungi.</title>
        <authorList>
            <person name="Riley R."/>
            <person name="Salamov A.A."/>
            <person name="Brown D.W."/>
            <person name="Nagy L.G."/>
            <person name="Floudas D."/>
            <person name="Held B.W."/>
            <person name="Levasseur A."/>
            <person name="Lombard V."/>
            <person name="Morin E."/>
            <person name="Otillar R."/>
            <person name="Lindquist E.A."/>
            <person name="Sun H."/>
            <person name="LaButti K.M."/>
            <person name="Schmutz J."/>
            <person name="Jabbour D."/>
            <person name="Luo H."/>
            <person name="Baker S.E."/>
            <person name="Pisabarro A.G."/>
            <person name="Walton J.D."/>
            <person name="Blanchette R.A."/>
            <person name="Henrissat B."/>
            <person name="Martin F."/>
            <person name="Cullen D."/>
            <person name="Hibbett D.S."/>
            <person name="Grigoriev I.V."/>
        </authorList>
    </citation>
    <scope>NUCLEOTIDE SEQUENCE [LARGE SCALE GENOMIC DNA]</scope>
    <source>
        <strain evidence="3">CBS 339.88</strain>
    </source>
</reference>
<dbReference type="InterPro" id="IPR016181">
    <property type="entry name" value="Acyl_CoA_acyltransferase"/>
</dbReference>
<accession>A0A067SLZ7</accession>
<evidence type="ECO:0000313" key="2">
    <source>
        <dbReference type="EMBL" id="KDR68744.1"/>
    </source>
</evidence>
<dbReference type="PROSITE" id="PS51186">
    <property type="entry name" value="GNAT"/>
    <property type="match status" value="1"/>
</dbReference>
<dbReference type="OrthoDB" id="4738875at2759"/>
<protein>
    <recommendedName>
        <fullName evidence="1">N-acetyltransferase domain-containing protein</fullName>
    </recommendedName>
</protein>